<gene>
    <name evidence="1" type="ORF">EV193_102672</name>
</gene>
<organism evidence="1 2">
    <name type="scientific">Herbihabitans rhizosphaerae</name>
    <dbReference type="NCBI Taxonomy" id="1872711"/>
    <lineage>
        <taxon>Bacteria</taxon>
        <taxon>Bacillati</taxon>
        <taxon>Actinomycetota</taxon>
        <taxon>Actinomycetes</taxon>
        <taxon>Pseudonocardiales</taxon>
        <taxon>Pseudonocardiaceae</taxon>
        <taxon>Herbihabitans</taxon>
    </lineage>
</organism>
<name>A0A4Q7L588_9PSEU</name>
<dbReference type="EMBL" id="SGWQ01000002">
    <property type="protein sequence ID" value="RZS43691.1"/>
    <property type="molecule type" value="Genomic_DNA"/>
</dbReference>
<comment type="caution">
    <text evidence="1">The sequence shown here is derived from an EMBL/GenBank/DDBJ whole genome shotgun (WGS) entry which is preliminary data.</text>
</comment>
<reference evidence="1 2" key="1">
    <citation type="submission" date="2019-02" db="EMBL/GenBank/DDBJ databases">
        <title>Genomic Encyclopedia of Type Strains, Phase IV (KMG-IV): sequencing the most valuable type-strain genomes for metagenomic binning, comparative biology and taxonomic classification.</title>
        <authorList>
            <person name="Goeker M."/>
        </authorList>
    </citation>
    <scope>NUCLEOTIDE SEQUENCE [LARGE SCALE GENOMIC DNA]</scope>
    <source>
        <strain evidence="1 2">DSM 101727</strain>
    </source>
</reference>
<dbReference type="Proteomes" id="UP000294257">
    <property type="component" value="Unassembled WGS sequence"/>
</dbReference>
<keyword evidence="2" id="KW-1185">Reference proteome</keyword>
<protein>
    <submittedName>
        <fullName evidence="1">Uncharacterized protein</fullName>
    </submittedName>
</protein>
<evidence type="ECO:0000313" key="1">
    <source>
        <dbReference type="EMBL" id="RZS43691.1"/>
    </source>
</evidence>
<sequence length="52" mass="5267">MPGVVRGLAVVDGLRAVAEGALSIVDTRSGSFDAEVFRDGDTSVEASRIGCG</sequence>
<proteinExistence type="predicted"/>
<accession>A0A4Q7L588</accession>
<evidence type="ECO:0000313" key="2">
    <source>
        <dbReference type="Proteomes" id="UP000294257"/>
    </source>
</evidence>
<dbReference type="RefSeq" id="WP_165401290.1">
    <property type="nucleotide sequence ID" value="NZ_SGWQ01000002.1"/>
</dbReference>
<dbReference type="AlphaFoldDB" id="A0A4Q7L588"/>